<gene>
    <name evidence="2" type="ORF">SAMN02745180_01636</name>
</gene>
<reference evidence="2 3" key="1">
    <citation type="submission" date="2016-11" db="EMBL/GenBank/DDBJ databases">
        <authorList>
            <person name="Jaros S."/>
            <person name="Januszkiewicz K."/>
            <person name="Wedrychowicz H."/>
        </authorList>
    </citation>
    <scope>NUCLEOTIDE SEQUENCE [LARGE SCALE GENOMIC DNA]</scope>
    <source>
        <strain evidence="2 3">DSM 13106</strain>
    </source>
</reference>
<sequence length="238" mass="28348">MKHIFTYKQTEYFDIKNMSVIGDFNNWDETVNIMKKNEEGIWWNEVELSSGEHLYKFIINDNIRMNDPIANLYALNKEGELMSLIIINENDERLYNNEQYTVHIEKYNMLNQILEEDLQINKKYFNINIDEKVVTKFEFTNVTGVHAITVLWYKPDNTLHSFSENILFTPDGEEDKPITMWFWIELNTEFLLMGMWSIKLFVDGEFILEDGFNIGNSPTYTSTKQKHNTQNNGFEEWC</sequence>
<dbReference type="STRING" id="1123281.SAMN02745180_01636"/>
<keyword evidence="2" id="KW-0808">Transferase</keyword>
<dbReference type="OrthoDB" id="1715880at2"/>
<dbReference type="RefSeq" id="WP_072744295.1">
    <property type="nucleotide sequence ID" value="NZ_FQXR01000006.1"/>
</dbReference>
<accession>A0A1M5XC13</accession>
<protein>
    <submittedName>
        <fullName evidence="2">Glycogen recognition site of AMP-activated protein kinase</fullName>
    </submittedName>
</protein>
<organism evidence="2 3">
    <name type="scientific">Sporanaerobacter acetigenes DSM 13106</name>
    <dbReference type="NCBI Taxonomy" id="1123281"/>
    <lineage>
        <taxon>Bacteria</taxon>
        <taxon>Bacillati</taxon>
        <taxon>Bacillota</taxon>
        <taxon>Tissierellia</taxon>
        <taxon>Tissierellales</taxon>
        <taxon>Sporanaerobacteraceae</taxon>
        <taxon>Sporanaerobacter</taxon>
    </lineage>
</organism>
<dbReference type="EMBL" id="FQXR01000006">
    <property type="protein sequence ID" value="SHH97407.1"/>
    <property type="molecule type" value="Genomic_DNA"/>
</dbReference>
<keyword evidence="3" id="KW-1185">Reference proteome</keyword>
<name>A0A1M5XC13_9FIRM</name>
<dbReference type="GO" id="GO:0016301">
    <property type="term" value="F:kinase activity"/>
    <property type="evidence" value="ECO:0007669"/>
    <property type="project" value="UniProtKB-KW"/>
</dbReference>
<proteinExistence type="predicted"/>
<dbReference type="Gene3D" id="2.60.40.10">
    <property type="entry name" value="Immunoglobulins"/>
    <property type="match status" value="1"/>
</dbReference>
<dbReference type="InterPro" id="IPR014756">
    <property type="entry name" value="Ig_E-set"/>
</dbReference>
<dbReference type="SUPFAM" id="SSF81296">
    <property type="entry name" value="E set domains"/>
    <property type="match status" value="1"/>
</dbReference>
<dbReference type="InterPro" id="IPR032640">
    <property type="entry name" value="AMPK1_CBM"/>
</dbReference>
<evidence type="ECO:0000313" key="3">
    <source>
        <dbReference type="Proteomes" id="UP000184389"/>
    </source>
</evidence>
<evidence type="ECO:0000259" key="1">
    <source>
        <dbReference type="Pfam" id="PF16561"/>
    </source>
</evidence>
<feature type="domain" description="AMP-activated protein kinase glycogen-binding" evidence="1">
    <location>
        <begin position="16"/>
        <end position="91"/>
    </location>
</feature>
<dbReference type="Pfam" id="PF16561">
    <property type="entry name" value="AMPK1_CBM"/>
    <property type="match status" value="1"/>
</dbReference>
<dbReference type="Proteomes" id="UP000184389">
    <property type="component" value="Unassembled WGS sequence"/>
</dbReference>
<dbReference type="AlphaFoldDB" id="A0A1M5XC13"/>
<dbReference type="InterPro" id="IPR013783">
    <property type="entry name" value="Ig-like_fold"/>
</dbReference>
<evidence type="ECO:0000313" key="2">
    <source>
        <dbReference type="EMBL" id="SHH97407.1"/>
    </source>
</evidence>
<keyword evidence="2" id="KW-0418">Kinase</keyword>